<accession>A0AAE3TF64</accession>
<organism evidence="1 2">
    <name type="scientific">Candidatus Thermodesulfobacterium syntrophicum</name>
    <dbReference type="NCBI Taxonomy" id="3060442"/>
    <lineage>
        <taxon>Bacteria</taxon>
        <taxon>Pseudomonadati</taxon>
        <taxon>Thermodesulfobacteriota</taxon>
        <taxon>Thermodesulfobacteria</taxon>
        <taxon>Thermodesulfobacteriales</taxon>
        <taxon>Thermodesulfobacteriaceae</taxon>
        <taxon>Thermodesulfobacterium</taxon>
    </lineage>
</organism>
<evidence type="ECO:0000313" key="2">
    <source>
        <dbReference type="Proteomes" id="UP001144110"/>
    </source>
</evidence>
<dbReference type="AlphaFoldDB" id="A0AAE3TF64"/>
<comment type="caution">
    <text evidence="1">The sequence shown here is derived from an EMBL/GenBank/DDBJ whole genome shotgun (WGS) entry which is preliminary data.</text>
</comment>
<protein>
    <recommendedName>
        <fullName evidence="3">PIN domain-containing protein</fullName>
    </recommendedName>
</protein>
<sequence>MPEKKFIKLISGKRYLLDTNVLIYSVDKASPFYAKAKKVIEIGIKQNVSFVITHQNLLEYTAVLRRVYKRITFRNKS</sequence>
<dbReference type="InterPro" id="IPR029060">
    <property type="entry name" value="PIN-like_dom_sf"/>
</dbReference>
<evidence type="ECO:0008006" key="3">
    <source>
        <dbReference type="Google" id="ProtNLM"/>
    </source>
</evidence>
<reference evidence="1" key="1">
    <citation type="submission" date="2022-11" db="EMBL/GenBank/DDBJ databases">
        <title>Candidatus Alkanophaga archaea from heated hydrothermal vent sediment oxidize petroleum alkanes.</title>
        <authorList>
            <person name="Zehnle H."/>
            <person name="Laso-Perez R."/>
            <person name="Lipp J."/>
            <person name="Teske A."/>
            <person name="Wegener G."/>
        </authorList>
    </citation>
    <scope>NUCLEOTIDE SEQUENCE</scope>
    <source>
        <strain evidence="1">MCA70</strain>
    </source>
</reference>
<gene>
    <name evidence="1" type="ORF">OD816_001047</name>
</gene>
<dbReference type="Proteomes" id="UP001144110">
    <property type="component" value="Unassembled WGS sequence"/>
</dbReference>
<proteinExistence type="predicted"/>
<dbReference type="SUPFAM" id="SSF88723">
    <property type="entry name" value="PIN domain-like"/>
    <property type="match status" value="1"/>
</dbReference>
<name>A0AAE3TF64_9BACT</name>
<dbReference type="EMBL" id="JAPHEG010000004">
    <property type="protein sequence ID" value="MDF2953802.1"/>
    <property type="molecule type" value="Genomic_DNA"/>
</dbReference>
<evidence type="ECO:0000313" key="1">
    <source>
        <dbReference type="EMBL" id="MDF2953802.1"/>
    </source>
</evidence>